<dbReference type="InterPro" id="IPR003715">
    <property type="entry name" value="Poly_export_N"/>
</dbReference>
<keyword evidence="1 3" id="KW-0732">Signal</keyword>
<dbReference type="InterPro" id="IPR019554">
    <property type="entry name" value="Soluble_ligand-bd"/>
</dbReference>
<evidence type="ECO:0000256" key="3">
    <source>
        <dbReference type="SAM" id="SignalP"/>
    </source>
</evidence>
<evidence type="ECO:0000256" key="1">
    <source>
        <dbReference type="ARBA" id="ARBA00022729"/>
    </source>
</evidence>
<feature type="domain" description="AprE-like long alpha-helical hairpin" evidence="6">
    <location>
        <begin position="176"/>
        <end position="358"/>
    </location>
</feature>
<dbReference type="RefSeq" id="WP_254675085.1">
    <property type="nucleotide sequence ID" value="NZ_JAMWDU010000004.1"/>
</dbReference>
<comment type="caution">
    <text evidence="7">The sequence shown here is derived from an EMBL/GenBank/DDBJ whole genome shotgun (WGS) entry which is preliminary data.</text>
</comment>
<accession>A0A9Q4FTH5</accession>
<keyword evidence="2" id="KW-0175">Coiled coil</keyword>
<dbReference type="EMBL" id="JAMWDU010000004">
    <property type="protein sequence ID" value="MCP8888008.1"/>
    <property type="molecule type" value="Genomic_DNA"/>
</dbReference>
<dbReference type="PANTHER" id="PTHR33619">
    <property type="entry name" value="POLYSACCHARIDE EXPORT PROTEIN GFCE-RELATED"/>
    <property type="match status" value="1"/>
</dbReference>
<dbReference type="PANTHER" id="PTHR33619:SF3">
    <property type="entry name" value="POLYSACCHARIDE EXPORT PROTEIN GFCE-RELATED"/>
    <property type="match status" value="1"/>
</dbReference>
<evidence type="ECO:0000256" key="2">
    <source>
        <dbReference type="SAM" id="Coils"/>
    </source>
</evidence>
<feature type="coiled-coil region" evidence="2">
    <location>
        <begin position="238"/>
        <end position="331"/>
    </location>
</feature>
<feature type="domain" description="Polysaccharide export protein N-terminal" evidence="4">
    <location>
        <begin position="34"/>
        <end position="120"/>
    </location>
</feature>
<protein>
    <submittedName>
        <fullName evidence="7">Polysaccharide biosynthesis/export family protein</fullName>
    </submittedName>
</protein>
<evidence type="ECO:0000259" key="4">
    <source>
        <dbReference type="Pfam" id="PF02563"/>
    </source>
</evidence>
<dbReference type="Pfam" id="PF10531">
    <property type="entry name" value="SLBB"/>
    <property type="match status" value="1"/>
</dbReference>
<evidence type="ECO:0000313" key="8">
    <source>
        <dbReference type="Proteomes" id="UP001060275"/>
    </source>
</evidence>
<dbReference type="Pfam" id="PF25994">
    <property type="entry name" value="HH_AprE"/>
    <property type="match status" value="1"/>
</dbReference>
<feature type="chain" id="PRO_5040212526" evidence="3">
    <location>
        <begin position="35"/>
        <end position="419"/>
    </location>
</feature>
<organism evidence="7 8">
    <name type="scientific">Devosia ureilytica</name>
    <dbReference type="NCBI Taxonomy" id="2952754"/>
    <lineage>
        <taxon>Bacteria</taxon>
        <taxon>Pseudomonadati</taxon>
        <taxon>Pseudomonadota</taxon>
        <taxon>Alphaproteobacteria</taxon>
        <taxon>Hyphomicrobiales</taxon>
        <taxon>Devosiaceae</taxon>
        <taxon>Devosia</taxon>
    </lineage>
</organism>
<feature type="domain" description="Soluble ligand binding" evidence="5">
    <location>
        <begin position="126"/>
        <end position="161"/>
    </location>
</feature>
<sequence>MHVASSRPLRKSRLGATLCLTMLAGLVPIAPGQAAEPYVLGVSDQLTIKVVQWKAADSTFEEWTALGGDYVIGADGRVNFPMIGPQEGAGMTSADLAAELGAALQQTLGLATTPTVSVEIAEYGPIYVSGDVATPGEYPFAPNLSVVKALALAGGERRSAEAAARPDREMLTTTGTLDVLEDEYHRLQVRLARLDAELAGQTQIAVPPALEGHPDLENLLAAERAILETQDRQVAAQSSSLSDQVDLLTAQIEAFEQKAASTQTQLATAREQLEKVTALSDDGLAVASRVASTQTNVADLEARLLDTQTAILQAQQDIAKANREQAHLTDQRLADLSLERQTVNGQISALALKIATQRGLVQEAALYSGAATPGNTAPQYSYTIMRDGQEIEADLTTPVMAGDVVVARLQFVTEEGTIQ</sequence>
<keyword evidence="8" id="KW-1185">Reference proteome</keyword>
<evidence type="ECO:0000313" key="7">
    <source>
        <dbReference type="EMBL" id="MCP8888008.1"/>
    </source>
</evidence>
<dbReference type="Gene3D" id="3.30.1950.10">
    <property type="entry name" value="wza like domain"/>
    <property type="match status" value="1"/>
</dbReference>
<dbReference type="Pfam" id="PF02563">
    <property type="entry name" value="Poly_export"/>
    <property type="match status" value="1"/>
</dbReference>
<dbReference type="AlphaFoldDB" id="A0A9Q4FTH5"/>
<dbReference type="InterPro" id="IPR058781">
    <property type="entry name" value="HH_AprE-like"/>
</dbReference>
<evidence type="ECO:0000259" key="6">
    <source>
        <dbReference type="Pfam" id="PF25994"/>
    </source>
</evidence>
<dbReference type="InterPro" id="IPR049712">
    <property type="entry name" value="Poly_export"/>
</dbReference>
<gene>
    <name evidence="7" type="ORF">NF348_12860</name>
</gene>
<feature type="signal peptide" evidence="3">
    <location>
        <begin position="1"/>
        <end position="34"/>
    </location>
</feature>
<dbReference type="Gene3D" id="3.10.560.10">
    <property type="entry name" value="Outer membrane lipoprotein wza domain like"/>
    <property type="match status" value="1"/>
</dbReference>
<reference evidence="7" key="1">
    <citation type="submission" date="2022-06" db="EMBL/GenBank/DDBJ databases">
        <title>Devosia sp. XJ19-45 genome assembly.</title>
        <authorList>
            <person name="Li B."/>
            <person name="Cai M."/>
            <person name="Nie G."/>
            <person name="Li W."/>
        </authorList>
    </citation>
    <scope>NUCLEOTIDE SEQUENCE</scope>
    <source>
        <strain evidence="7">XJ19-45</strain>
    </source>
</reference>
<name>A0A9Q4FTH5_9HYPH</name>
<proteinExistence type="predicted"/>
<dbReference type="Proteomes" id="UP001060275">
    <property type="component" value="Unassembled WGS sequence"/>
</dbReference>
<dbReference type="GO" id="GO:0015159">
    <property type="term" value="F:polysaccharide transmembrane transporter activity"/>
    <property type="evidence" value="ECO:0007669"/>
    <property type="project" value="InterPro"/>
</dbReference>
<evidence type="ECO:0000259" key="5">
    <source>
        <dbReference type="Pfam" id="PF10531"/>
    </source>
</evidence>